<comment type="similarity">
    <text evidence="12 13">Belongs to the DnaG primase family.</text>
</comment>
<dbReference type="Gene3D" id="3.40.1360.10">
    <property type="match status" value="1"/>
</dbReference>
<organism evidence="17 18">
    <name type="scientific">Candidatus Kuenenbacteria bacterium RIFCSPHIGHO2_02_FULL_39_13</name>
    <dbReference type="NCBI Taxonomy" id="1798561"/>
    <lineage>
        <taxon>Bacteria</taxon>
        <taxon>Candidatus Kueneniibacteriota</taxon>
    </lineage>
</organism>
<comment type="subunit">
    <text evidence="12">Monomer. Interacts with DnaB.</text>
</comment>
<evidence type="ECO:0000256" key="1">
    <source>
        <dbReference type="ARBA" id="ARBA00022478"/>
    </source>
</evidence>
<accession>A0A1F6FP08</accession>
<evidence type="ECO:0000256" key="7">
    <source>
        <dbReference type="ARBA" id="ARBA00022771"/>
    </source>
</evidence>
<dbReference type="InterPro" id="IPR030846">
    <property type="entry name" value="DnaG_bac"/>
</dbReference>
<evidence type="ECO:0000313" key="18">
    <source>
        <dbReference type="Proteomes" id="UP000179136"/>
    </source>
</evidence>
<dbReference type="Pfam" id="PF08275">
    <property type="entry name" value="DNAG_N"/>
    <property type="match status" value="1"/>
</dbReference>
<comment type="cofactor">
    <cofactor evidence="12 13 14">
        <name>Zn(2+)</name>
        <dbReference type="ChEBI" id="CHEBI:29105"/>
    </cofactor>
    <text evidence="12 13 14">Binds 1 zinc ion per monomer.</text>
</comment>
<dbReference type="GO" id="GO:0003899">
    <property type="term" value="F:DNA-directed RNA polymerase activity"/>
    <property type="evidence" value="ECO:0007669"/>
    <property type="project" value="UniProtKB-UniRule"/>
</dbReference>
<dbReference type="GO" id="GO:1990077">
    <property type="term" value="C:primosome complex"/>
    <property type="evidence" value="ECO:0007669"/>
    <property type="project" value="UniProtKB-KW"/>
</dbReference>
<dbReference type="InterPro" id="IPR006295">
    <property type="entry name" value="DNA_primase_DnaG"/>
</dbReference>
<dbReference type="NCBIfam" id="TIGR01391">
    <property type="entry name" value="dnaG"/>
    <property type="match status" value="1"/>
</dbReference>
<keyword evidence="8 12" id="KW-0862">Zinc</keyword>
<proteinExistence type="inferred from homology"/>
<dbReference type="FunFam" id="3.90.580.10:FF:000001">
    <property type="entry name" value="DNA primase"/>
    <property type="match status" value="1"/>
</dbReference>
<sequence length="608" mass="69391">MFSSTEEIKSKLDIVDVIQEYFPLKQAGVNFKARCPFHEEKTPSFMVNRERQFFHCFGCQESGDVFSFLQKMENIEFPEALKILANKAGVKLPEYNPQMANLKTRILEMQAAAAEWFRNQLLNSEAGYKALSYLKDKRKLSAATIEEWQLGYALDSWDALSKYLKGKNFTDQEILQSGLVVPKERSQDYYDRFRDRVMFPIEDYHGNIVGFTGRTLKEDESAKYINTPQTVVYNKSEVIFGLYKAKAAIKDEGKVVVVEGNMDVIASFAAGVKNVVAVSGTALTVEQIKILKRLTDDFIFAFDADQAGIRAAERSIGLAWRQEAKVKVIAINQSLGKDPDEIVKKDVALWKKLIAAALPAMDYFFEMKFQGYQPEEIESKKQVARDLLNLIIKLASPIECDYYLQKLAEKLEVREEALREAVRKARQQKKSKVAGQAGAQTQQAGRNVKSIDRKVAVAERLLAGIMAHMDYLEYVGENLVIEYLPMACQEFYKMLAVYYTKEYKQGGKVEDYIKENQPELGNQLNCLMMLKEELKQLSDNEFLAEIKRLIFELKKDFIKSKLSGVAKEISNNEDKLKKSKAEGKDELKNKIDKLMQESNELSGQLKEN</sequence>
<evidence type="ECO:0000256" key="2">
    <source>
        <dbReference type="ARBA" id="ARBA00022515"/>
    </source>
</evidence>
<evidence type="ECO:0000313" key="17">
    <source>
        <dbReference type="EMBL" id="OGG87581.1"/>
    </source>
</evidence>
<keyword evidence="6 12" id="KW-0479">Metal-binding</keyword>
<dbReference type="GO" id="GO:0000428">
    <property type="term" value="C:DNA-directed RNA polymerase complex"/>
    <property type="evidence" value="ECO:0007669"/>
    <property type="project" value="UniProtKB-KW"/>
</dbReference>
<dbReference type="SUPFAM" id="SSF56731">
    <property type="entry name" value="DNA primase core"/>
    <property type="match status" value="1"/>
</dbReference>
<dbReference type="PANTHER" id="PTHR30313">
    <property type="entry name" value="DNA PRIMASE"/>
    <property type="match status" value="1"/>
</dbReference>
<dbReference type="InterPro" id="IPR006171">
    <property type="entry name" value="TOPRIM_dom"/>
</dbReference>
<dbReference type="EMBL" id="MFMW01000005">
    <property type="protein sequence ID" value="OGG87581.1"/>
    <property type="molecule type" value="Genomic_DNA"/>
</dbReference>
<feature type="region of interest" description="Disordered" evidence="15">
    <location>
        <begin position="587"/>
        <end position="608"/>
    </location>
</feature>
<dbReference type="InterPro" id="IPR037068">
    <property type="entry name" value="DNA_primase_core_N_sf"/>
</dbReference>
<dbReference type="Pfam" id="PF13662">
    <property type="entry name" value="Toprim_4"/>
    <property type="match status" value="1"/>
</dbReference>
<comment type="function">
    <text evidence="12 13">RNA polymerase that catalyzes the synthesis of short RNA molecules used as primers for DNA polymerase during DNA replication.</text>
</comment>
<keyword evidence="3 12" id="KW-0808">Transferase</keyword>
<keyword evidence="5 12" id="KW-0235">DNA replication</keyword>
<dbReference type="AlphaFoldDB" id="A0A1F6FP08"/>
<dbReference type="PIRSF" id="PIRSF002811">
    <property type="entry name" value="DnaG"/>
    <property type="match status" value="1"/>
</dbReference>
<evidence type="ECO:0000256" key="10">
    <source>
        <dbReference type="ARBA" id="ARBA00023125"/>
    </source>
</evidence>
<gene>
    <name evidence="12" type="primary">dnaG</name>
    <name evidence="17" type="ORF">A3B87_00480</name>
</gene>
<dbReference type="Gene3D" id="3.90.980.10">
    <property type="entry name" value="DNA primase, catalytic core, N-terminal domain"/>
    <property type="match status" value="1"/>
</dbReference>
<comment type="catalytic activity">
    <reaction evidence="12">
        <text>ssDNA + n NTP = ssDNA/pppN(pN)n-1 hybrid + (n-1) diphosphate.</text>
        <dbReference type="EC" id="2.7.7.101"/>
    </reaction>
</comment>
<dbReference type="Gene3D" id="3.90.580.10">
    <property type="entry name" value="Zinc finger, CHC2-type domain"/>
    <property type="match status" value="1"/>
</dbReference>
<name>A0A1F6FP08_9BACT</name>
<evidence type="ECO:0000256" key="11">
    <source>
        <dbReference type="ARBA" id="ARBA00023163"/>
    </source>
</evidence>
<dbReference type="Proteomes" id="UP000179136">
    <property type="component" value="Unassembled WGS sequence"/>
</dbReference>
<feature type="domain" description="Toprim" evidence="16">
    <location>
        <begin position="253"/>
        <end position="336"/>
    </location>
</feature>
<dbReference type="InterPro" id="IPR034151">
    <property type="entry name" value="TOPRIM_DnaG_bac"/>
</dbReference>
<dbReference type="PANTHER" id="PTHR30313:SF2">
    <property type="entry name" value="DNA PRIMASE"/>
    <property type="match status" value="1"/>
</dbReference>
<dbReference type="STRING" id="1798561.A3B87_00480"/>
<keyword evidence="10 12" id="KW-0238">DNA-binding</keyword>
<dbReference type="GO" id="GO:0006269">
    <property type="term" value="P:DNA replication, synthesis of primer"/>
    <property type="evidence" value="ECO:0007669"/>
    <property type="project" value="UniProtKB-UniRule"/>
</dbReference>
<dbReference type="InterPro" id="IPR036977">
    <property type="entry name" value="DNA_primase_Znf_CHC2"/>
</dbReference>
<keyword evidence="4 12" id="KW-0548">Nucleotidyltransferase</keyword>
<keyword evidence="2 12" id="KW-0639">Primosome</keyword>
<evidence type="ECO:0000256" key="14">
    <source>
        <dbReference type="PIRSR" id="PIRSR002811-1"/>
    </source>
</evidence>
<dbReference type="InterPro" id="IPR013264">
    <property type="entry name" value="DNAG_N"/>
</dbReference>
<keyword evidence="11 12" id="KW-0804">Transcription</keyword>
<keyword evidence="9" id="KW-0460">Magnesium</keyword>
<evidence type="ECO:0000259" key="16">
    <source>
        <dbReference type="PROSITE" id="PS50880"/>
    </source>
</evidence>
<evidence type="ECO:0000256" key="8">
    <source>
        <dbReference type="ARBA" id="ARBA00022833"/>
    </source>
</evidence>
<dbReference type="HAMAP" id="MF_00974">
    <property type="entry name" value="DNA_primase_DnaG"/>
    <property type="match status" value="1"/>
</dbReference>
<evidence type="ECO:0000256" key="4">
    <source>
        <dbReference type="ARBA" id="ARBA00022695"/>
    </source>
</evidence>
<comment type="caution">
    <text evidence="17">The sequence shown here is derived from an EMBL/GenBank/DDBJ whole genome shotgun (WGS) entry which is preliminary data.</text>
</comment>
<evidence type="ECO:0000256" key="3">
    <source>
        <dbReference type="ARBA" id="ARBA00022679"/>
    </source>
</evidence>
<dbReference type="GO" id="GO:0008270">
    <property type="term" value="F:zinc ion binding"/>
    <property type="evidence" value="ECO:0007669"/>
    <property type="project" value="UniProtKB-UniRule"/>
</dbReference>
<feature type="zinc finger region" description="CHC2-type" evidence="12 14">
    <location>
        <begin position="35"/>
        <end position="59"/>
    </location>
</feature>
<dbReference type="CDD" id="cd03364">
    <property type="entry name" value="TOPRIM_DnaG_primases"/>
    <property type="match status" value="1"/>
</dbReference>
<evidence type="ECO:0000256" key="6">
    <source>
        <dbReference type="ARBA" id="ARBA00022723"/>
    </source>
</evidence>
<keyword evidence="7 12" id="KW-0863">Zinc-finger</keyword>
<evidence type="ECO:0000256" key="15">
    <source>
        <dbReference type="SAM" id="MobiDB-lite"/>
    </source>
</evidence>
<keyword evidence="1 12" id="KW-0240">DNA-directed RNA polymerase</keyword>
<dbReference type="SUPFAM" id="SSF57783">
    <property type="entry name" value="Zinc beta-ribbon"/>
    <property type="match status" value="1"/>
</dbReference>
<dbReference type="EC" id="2.7.7.101" evidence="12"/>
<dbReference type="GO" id="GO:0003677">
    <property type="term" value="F:DNA binding"/>
    <property type="evidence" value="ECO:0007669"/>
    <property type="project" value="UniProtKB-KW"/>
</dbReference>
<evidence type="ECO:0000256" key="12">
    <source>
        <dbReference type="HAMAP-Rule" id="MF_00974"/>
    </source>
</evidence>
<dbReference type="Pfam" id="PF10410">
    <property type="entry name" value="DnaB_bind"/>
    <property type="match status" value="1"/>
</dbReference>
<reference evidence="17 18" key="1">
    <citation type="journal article" date="2016" name="Nat. Commun.">
        <title>Thousands of microbial genomes shed light on interconnected biogeochemical processes in an aquifer system.</title>
        <authorList>
            <person name="Anantharaman K."/>
            <person name="Brown C.T."/>
            <person name="Hug L.A."/>
            <person name="Sharon I."/>
            <person name="Castelle C.J."/>
            <person name="Probst A.J."/>
            <person name="Thomas B.C."/>
            <person name="Singh A."/>
            <person name="Wilkins M.J."/>
            <person name="Karaoz U."/>
            <person name="Brodie E.L."/>
            <person name="Williams K.H."/>
            <person name="Hubbard S.S."/>
            <person name="Banfield J.F."/>
        </authorList>
    </citation>
    <scope>NUCLEOTIDE SEQUENCE [LARGE SCALE GENOMIC DNA]</scope>
</reference>
<dbReference type="InterPro" id="IPR050219">
    <property type="entry name" value="DnaG_primase"/>
</dbReference>
<evidence type="ECO:0000256" key="5">
    <source>
        <dbReference type="ARBA" id="ARBA00022705"/>
    </source>
</evidence>
<dbReference type="Pfam" id="PF01807">
    <property type="entry name" value="Zn_ribbon_DnaG"/>
    <property type="match status" value="1"/>
</dbReference>
<dbReference type="GO" id="GO:0005737">
    <property type="term" value="C:cytoplasm"/>
    <property type="evidence" value="ECO:0007669"/>
    <property type="project" value="TreeGrafter"/>
</dbReference>
<dbReference type="SMART" id="SM00400">
    <property type="entry name" value="ZnF_CHCC"/>
    <property type="match status" value="1"/>
</dbReference>
<dbReference type="InterPro" id="IPR002694">
    <property type="entry name" value="Znf_CHC2"/>
</dbReference>
<dbReference type="SMART" id="SM00493">
    <property type="entry name" value="TOPRIM"/>
    <property type="match status" value="1"/>
</dbReference>
<evidence type="ECO:0000256" key="9">
    <source>
        <dbReference type="ARBA" id="ARBA00022842"/>
    </source>
</evidence>
<dbReference type="PROSITE" id="PS50880">
    <property type="entry name" value="TOPRIM"/>
    <property type="match status" value="1"/>
</dbReference>
<protein>
    <recommendedName>
        <fullName evidence="12 13">DNA primase</fullName>
        <ecNumber evidence="12">2.7.7.101</ecNumber>
    </recommendedName>
</protein>
<dbReference type="InterPro" id="IPR019475">
    <property type="entry name" value="DNA_primase_DnaB-bd"/>
</dbReference>
<comment type="domain">
    <text evidence="12">Contains an N-terminal zinc-binding domain, a central core domain that contains the primase activity, and a C-terminal DnaB-binding domain.</text>
</comment>
<evidence type="ECO:0000256" key="13">
    <source>
        <dbReference type="PIRNR" id="PIRNR002811"/>
    </source>
</evidence>